<name>A0ABY8N6W1_9FLAO</name>
<dbReference type="EMBL" id="CP092332">
    <property type="protein sequence ID" value="WGK95385.1"/>
    <property type="molecule type" value="Genomic_DNA"/>
</dbReference>
<sequence length="47" mass="5453">MYNTSFFKKLILILVALILYSCDKDYNAIGADLLEKITLTFYNTLLM</sequence>
<dbReference type="Proteomes" id="UP001232117">
    <property type="component" value="Chromosome"/>
</dbReference>
<evidence type="ECO:0000313" key="1">
    <source>
        <dbReference type="EMBL" id="WGK95385.1"/>
    </source>
</evidence>
<dbReference type="RefSeq" id="WP_280158206.1">
    <property type="nucleotide sequence ID" value="NZ_CP092332.1"/>
</dbReference>
<keyword evidence="2" id="KW-1185">Reference proteome</keyword>
<evidence type="ECO:0008006" key="3">
    <source>
        <dbReference type="Google" id="ProtNLM"/>
    </source>
</evidence>
<reference evidence="1 2" key="1">
    <citation type="submission" date="2023-06" db="EMBL/GenBank/DDBJ databases">
        <title>Complete Genome Sequence of Flavobacterium keumense K3R-10.</title>
        <authorList>
            <person name="Jeong H."/>
            <person name="Jhang S.Y."/>
            <person name="Kim J.N."/>
        </authorList>
    </citation>
    <scope>NUCLEOTIDE SEQUENCE [LARGE SCALE GENOMIC DNA]</scope>
    <source>
        <strain evidence="1 2">K3R-10</strain>
    </source>
</reference>
<gene>
    <name evidence="1" type="ORF">MG292_03915</name>
</gene>
<organism evidence="1 2">
    <name type="scientific">Flavobacterium keumense</name>
    <dbReference type="NCBI Taxonomy" id="1306518"/>
    <lineage>
        <taxon>Bacteria</taxon>
        <taxon>Pseudomonadati</taxon>
        <taxon>Bacteroidota</taxon>
        <taxon>Flavobacteriia</taxon>
        <taxon>Flavobacteriales</taxon>
        <taxon>Flavobacteriaceae</taxon>
        <taxon>Flavobacterium</taxon>
    </lineage>
</organism>
<evidence type="ECO:0000313" key="2">
    <source>
        <dbReference type="Proteomes" id="UP001232117"/>
    </source>
</evidence>
<protein>
    <recommendedName>
        <fullName evidence="3">Lipoprotein</fullName>
    </recommendedName>
</protein>
<accession>A0ABY8N6W1</accession>
<proteinExistence type="predicted"/>